<keyword evidence="1" id="KW-0472">Membrane</keyword>
<evidence type="ECO:0000256" key="1">
    <source>
        <dbReference type="SAM" id="Phobius"/>
    </source>
</evidence>
<gene>
    <name evidence="2" type="ORF">ACJIZ3_014566</name>
</gene>
<keyword evidence="3" id="KW-1185">Reference proteome</keyword>
<sequence>MVEMIFLEIYCRRFIIQSVRMKFAWFQIKVKHHRLLSLILDPTLILTCLLFCLVLLLLLYLLCLIMRSRKKSYSPALTDSWPLLNSQPRII</sequence>
<dbReference type="AlphaFoldDB" id="A0ABD3RK98"/>
<keyword evidence="1" id="KW-1133">Transmembrane helix</keyword>
<keyword evidence="1" id="KW-0812">Transmembrane</keyword>
<name>A0ABD3RK98_9LAMI</name>
<reference evidence="2 3" key="1">
    <citation type="submission" date="2024-12" db="EMBL/GenBank/DDBJ databases">
        <title>The unique morphological basis and parallel evolutionary history of personate flowers in Penstemon.</title>
        <authorList>
            <person name="Depatie T.H."/>
            <person name="Wessinger C.A."/>
        </authorList>
    </citation>
    <scope>NUCLEOTIDE SEQUENCE [LARGE SCALE GENOMIC DNA]</scope>
    <source>
        <strain evidence="2">WTNN_2</strain>
        <tissue evidence="2">Leaf</tissue>
    </source>
</reference>
<organism evidence="2 3">
    <name type="scientific">Penstemon smallii</name>
    <dbReference type="NCBI Taxonomy" id="265156"/>
    <lineage>
        <taxon>Eukaryota</taxon>
        <taxon>Viridiplantae</taxon>
        <taxon>Streptophyta</taxon>
        <taxon>Embryophyta</taxon>
        <taxon>Tracheophyta</taxon>
        <taxon>Spermatophyta</taxon>
        <taxon>Magnoliopsida</taxon>
        <taxon>eudicotyledons</taxon>
        <taxon>Gunneridae</taxon>
        <taxon>Pentapetalae</taxon>
        <taxon>asterids</taxon>
        <taxon>lamiids</taxon>
        <taxon>Lamiales</taxon>
        <taxon>Plantaginaceae</taxon>
        <taxon>Cheloneae</taxon>
        <taxon>Penstemon</taxon>
    </lineage>
</organism>
<evidence type="ECO:0000313" key="2">
    <source>
        <dbReference type="EMBL" id="KAL3813298.1"/>
    </source>
</evidence>
<dbReference type="Proteomes" id="UP001634393">
    <property type="component" value="Unassembled WGS sequence"/>
</dbReference>
<comment type="caution">
    <text evidence="2">The sequence shown here is derived from an EMBL/GenBank/DDBJ whole genome shotgun (WGS) entry which is preliminary data.</text>
</comment>
<accession>A0ABD3RK98</accession>
<dbReference type="EMBL" id="JBJXBP010000008">
    <property type="protein sequence ID" value="KAL3813298.1"/>
    <property type="molecule type" value="Genomic_DNA"/>
</dbReference>
<protein>
    <submittedName>
        <fullName evidence="2">Uncharacterized protein</fullName>
    </submittedName>
</protein>
<feature type="transmembrane region" description="Helical" evidence="1">
    <location>
        <begin position="44"/>
        <end position="65"/>
    </location>
</feature>
<evidence type="ECO:0000313" key="3">
    <source>
        <dbReference type="Proteomes" id="UP001634393"/>
    </source>
</evidence>
<proteinExistence type="predicted"/>